<dbReference type="EMBL" id="CP092864">
    <property type="protein sequence ID" value="UYV62797.1"/>
    <property type="molecule type" value="Genomic_DNA"/>
</dbReference>
<proteinExistence type="predicted"/>
<keyword evidence="2" id="KW-1185">Reference proteome</keyword>
<dbReference type="Proteomes" id="UP001235939">
    <property type="component" value="Chromosome 02"/>
</dbReference>
<evidence type="ECO:0000313" key="2">
    <source>
        <dbReference type="Proteomes" id="UP001235939"/>
    </source>
</evidence>
<organism evidence="1 2">
    <name type="scientific">Cordylochernes scorpioides</name>
    <dbReference type="NCBI Taxonomy" id="51811"/>
    <lineage>
        <taxon>Eukaryota</taxon>
        <taxon>Metazoa</taxon>
        <taxon>Ecdysozoa</taxon>
        <taxon>Arthropoda</taxon>
        <taxon>Chelicerata</taxon>
        <taxon>Arachnida</taxon>
        <taxon>Pseudoscorpiones</taxon>
        <taxon>Cheliferoidea</taxon>
        <taxon>Chernetidae</taxon>
        <taxon>Cordylochernes</taxon>
    </lineage>
</organism>
<accession>A0ABY6K2F5</accession>
<protein>
    <recommendedName>
        <fullName evidence="3">TIR domain-containing protein</fullName>
    </recommendedName>
</protein>
<gene>
    <name evidence="1" type="ORF">LAZ67_2001973</name>
</gene>
<evidence type="ECO:0008006" key="3">
    <source>
        <dbReference type="Google" id="ProtNLM"/>
    </source>
</evidence>
<name>A0ABY6K2F5_9ARAC</name>
<reference evidence="1 2" key="1">
    <citation type="submission" date="2022-01" db="EMBL/GenBank/DDBJ databases">
        <title>A chromosomal length assembly of Cordylochernes scorpioides.</title>
        <authorList>
            <person name="Zeh D."/>
            <person name="Zeh J."/>
        </authorList>
    </citation>
    <scope>NUCLEOTIDE SEQUENCE [LARGE SCALE GENOMIC DNA]</scope>
    <source>
        <strain evidence="1">IN4F17</strain>
        <tissue evidence="1">Whole Body</tissue>
    </source>
</reference>
<evidence type="ECO:0000313" key="1">
    <source>
        <dbReference type="EMBL" id="UYV62797.1"/>
    </source>
</evidence>
<sequence>MFPWQFHPKSSYVVVSVHPNDEKYAEFLKAALSPKYEVWLSTDSIEAMASPIASTPDTPLQPNLPHLDFSRLTAVDSQESQCDVKPLKLFQDRANRANYVILILSSNYCDSKVSIKQAFYCDFRTKMIGIQIEEFETPVWAKKFLGNRIIKDLDSTLNIDALFQTLQEDKRDEVDCLLKNDITCFNRRFRGKISRSVYVTGAADIEVSKNLEVCMKIGQKLAEISALKLVIGGNNDVCHHVAKGFSMVRGNSEKHQLYRMLPIEEKNMVKSLNFKCHDIYLEEKKYTVSSLFHICILIGKDKVSVREACEFYWWDKIIIPITLIQKQSSMTSCGFSINNLCNVSCHPQFCLVDNPNVDPESIGNYVKTKVETHLPSLPTTNGVTRPSPP</sequence>